<evidence type="ECO:0000313" key="2">
    <source>
        <dbReference type="EMBL" id="GAI69248.1"/>
    </source>
</evidence>
<organism evidence="2">
    <name type="scientific">marine sediment metagenome</name>
    <dbReference type="NCBI Taxonomy" id="412755"/>
    <lineage>
        <taxon>unclassified sequences</taxon>
        <taxon>metagenomes</taxon>
        <taxon>ecological metagenomes</taxon>
    </lineage>
</organism>
<comment type="caution">
    <text evidence="2">The sequence shown here is derived from an EMBL/GenBank/DDBJ whole genome shotgun (WGS) entry which is preliminary data.</text>
</comment>
<accession>X1QLW6</accession>
<keyword evidence="1" id="KW-1133">Transmembrane helix</keyword>
<keyword evidence="1" id="KW-0812">Transmembrane</keyword>
<sequence length="38" mass="4467">ENVMSFDWWIKTHPTCFIVSAFAAFSAVNKLMVFSFFF</sequence>
<protein>
    <submittedName>
        <fullName evidence="2">Uncharacterized protein</fullName>
    </submittedName>
</protein>
<reference evidence="2" key="1">
    <citation type="journal article" date="2014" name="Front. Microbiol.">
        <title>High frequency of phylogenetically diverse reductive dehalogenase-homologous genes in deep subseafloor sedimentary metagenomes.</title>
        <authorList>
            <person name="Kawai M."/>
            <person name="Futagami T."/>
            <person name="Toyoda A."/>
            <person name="Takaki Y."/>
            <person name="Nishi S."/>
            <person name="Hori S."/>
            <person name="Arai W."/>
            <person name="Tsubouchi T."/>
            <person name="Morono Y."/>
            <person name="Uchiyama I."/>
            <person name="Ito T."/>
            <person name="Fujiyama A."/>
            <person name="Inagaki F."/>
            <person name="Takami H."/>
        </authorList>
    </citation>
    <scope>NUCLEOTIDE SEQUENCE</scope>
    <source>
        <strain evidence="2">Expedition CK06-06</strain>
    </source>
</reference>
<gene>
    <name evidence="2" type="ORF">S12H4_06375</name>
</gene>
<evidence type="ECO:0000256" key="1">
    <source>
        <dbReference type="SAM" id="Phobius"/>
    </source>
</evidence>
<proteinExistence type="predicted"/>
<dbReference type="AlphaFoldDB" id="X1QLW6"/>
<name>X1QLW6_9ZZZZ</name>
<feature type="transmembrane region" description="Helical" evidence="1">
    <location>
        <begin position="12"/>
        <end position="37"/>
    </location>
</feature>
<keyword evidence="1" id="KW-0472">Membrane</keyword>
<dbReference type="EMBL" id="BARW01002231">
    <property type="protein sequence ID" value="GAI69248.1"/>
    <property type="molecule type" value="Genomic_DNA"/>
</dbReference>
<feature type="non-terminal residue" evidence="2">
    <location>
        <position position="1"/>
    </location>
</feature>